<evidence type="ECO:0000313" key="2">
    <source>
        <dbReference type="EMBL" id="CAA9484255.1"/>
    </source>
</evidence>
<dbReference type="CDD" id="cd00038">
    <property type="entry name" value="CAP_ED"/>
    <property type="match status" value="2"/>
</dbReference>
<dbReference type="PANTHER" id="PTHR24567:SF74">
    <property type="entry name" value="HTH-TYPE TRANSCRIPTIONAL REGULATOR ARCR"/>
    <property type="match status" value="1"/>
</dbReference>
<protein>
    <recommendedName>
        <fullName evidence="1">Cyclic nucleotide-binding domain-containing protein</fullName>
    </recommendedName>
</protein>
<dbReference type="GO" id="GO:0005829">
    <property type="term" value="C:cytosol"/>
    <property type="evidence" value="ECO:0007669"/>
    <property type="project" value="TreeGrafter"/>
</dbReference>
<feature type="domain" description="Cyclic nucleotide-binding" evidence="1">
    <location>
        <begin position="189"/>
        <end position="308"/>
    </location>
</feature>
<organism evidence="2">
    <name type="scientific">uncultured Solirubrobacteraceae bacterium</name>
    <dbReference type="NCBI Taxonomy" id="1162706"/>
    <lineage>
        <taxon>Bacteria</taxon>
        <taxon>Bacillati</taxon>
        <taxon>Actinomycetota</taxon>
        <taxon>Thermoleophilia</taxon>
        <taxon>Solirubrobacterales</taxon>
        <taxon>Solirubrobacteraceae</taxon>
        <taxon>environmental samples</taxon>
    </lineage>
</organism>
<feature type="domain" description="Cyclic nucleotide-binding" evidence="1">
    <location>
        <begin position="17"/>
        <end position="116"/>
    </location>
</feature>
<dbReference type="InterPro" id="IPR014710">
    <property type="entry name" value="RmlC-like_jellyroll"/>
</dbReference>
<reference evidence="2" key="1">
    <citation type="submission" date="2020-02" db="EMBL/GenBank/DDBJ databases">
        <authorList>
            <person name="Meier V. D."/>
        </authorList>
    </citation>
    <scope>NUCLEOTIDE SEQUENCE</scope>
    <source>
        <strain evidence="2">AVDCRST_MAG38</strain>
    </source>
</reference>
<dbReference type="InterPro" id="IPR050397">
    <property type="entry name" value="Env_Response_Regulators"/>
</dbReference>
<dbReference type="Pfam" id="PF00027">
    <property type="entry name" value="cNMP_binding"/>
    <property type="match status" value="2"/>
</dbReference>
<dbReference type="EMBL" id="CADCVJ010000188">
    <property type="protein sequence ID" value="CAA9484255.1"/>
    <property type="molecule type" value="Genomic_DNA"/>
</dbReference>
<dbReference type="PROSITE" id="PS50042">
    <property type="entry name" value="CNMP_BINDING_3"/>
    <property type="match status" value="2"/>
</dbReference>
<name>A0A6J4RXC9_9ACTN</name>
<dbReference type="InterPro" id="IPR018490">
    <property type="entry name" value="cNMP-bd_dom_sf"/>
</dbReference>
<dbReference type="PANTHER" id="PTHR24567">
    <property type="entry name" value="CRP FAMILY TRANSCRIPTIONAL REGULATORY PROTEIN"/>
    <property type="match status" value="1"/>
</dbReference>
<dbReference type="SMART" id="SM00100">
    <property type="entry name" value="cNMP"/>
    <property type="match status" value="2"/>
</dbReference>
<dbReference type="InterPro" id="IPR000595">
    <property type="entry name" value="cNMP-bd_dom"/>
</dbReference>
<evidence type="ECO:0000259" key="1">
    <source>
        <dbReference type="PROSITE" id="PS50042"/>
    </source>
</evidence>
<sequence>MAADAGRLAAALGQAPLFAGMAEEDLRDFASVFRMVELEAGEALFRQATPVDGLHVLLSGEARVTRRLPGEREVEIARLGPGAVMGEIPLLGSGTRSATVQADSPCSLAFLRREDFHARMRLGRPSALLLRRRIVEMACARIRADHASLAASIDGGAAHPRAAAATPGPVPPEPEVAKPSAVYAARLPFFRSLGPDLAAALLDRGEIVQFAPRTVILEEGEMASHLHITLNGAVEDVLRRGPQSLRVRFAGPGRAFGYLGLLDGRPATASSVARERSVALAVEAREFGALLRDADDFSRSFTAAVESDLMEMLRSTAAPKAQLATAGAR</sequence>
<gene>
    <name evidence="2" type="ORF">AVDCRST_MAG38-2220</name>
</gene>
<proteinExistence type="predicted"/>
<dbReference type="GO" id="GO:0003700">
    <property type="term" value="F:DNA-binding transcription factor activity"/>
    <property type="evidence" value="ECO:0007669"/>
    <property type="project" value="TreeGrafter"/>
</dbReference>
<dbReference type="Gene3D" id="2.60.120.10">
    <property type="entry name" value="Jelly Rolls"/>
    <property type="match status" value="2"/>
</dbReference>
<accession>A0A6J4RXC9</accession>
<dbReference type="AlphaFoldDB" id="A0A6J4RXC9"/>
<dbReference type="SUPFAM" id="SSF51206">
    <property type="entry name" value="cAMP-binding domain-like"/>
    <property type="match status" value="2"/>
</dbReference>